<dbReference type="Proteomes" id="UP001558613">
    <property type="component" value="Unassembled WGS sequence"/>
</dbReference>
<accession>A0ABR3M181</accession>
<evidence type="ECO:0000256" key="3">
    <source>
        <dbReference type="ARBA" id="ARBA00022692"/>
    </source>
</evidence>
<proteinExistence type="inferred from homology"/>
<keyword evidence="7 12" id="KW-0472">Membrane</keyword>
<keyword evidence="4" id="KW-0732">Signal</keyword>
<comment type="subcellular location">
    <subcellularLocation>
        <location evidence="1">Membrane</location>
        <topology evidence="1">Single-pass type I membrane protein</topology>
    </subcellularLocation>
</comment>
<dbReference type="SUPFAM" id="SSF49265">
    <property type="entry name" value="Fibronectin type III"/>
    <property type="match status" value="3"/>
</dbReference>
<evidence type="ECO:0000313" key="14">
    <source>
        <dbReference type="EMBL" id="KAL1258892.1"/>
    </source>
</evidence>
<keyword evidence="3 12" id="KW-0812">Transmembrane</keyword>
<dbReference type="SUPFAM" id="SSF48726">
    <property type="entry name" value="Immunoglobulin"/>
    <property type="match status" value="1"/>
</dbReference>
<sequence>MLGGSRTEVKAFIALQIVITMASVWLVFVLWIYISAMIKVIQASCVKIHTPAPLVLAGSPVSVSCSIEDDCSLTKGKDFRVAWKIDNDFAPSNLSYQKSNRTYSVIIPSLPDAGATIACAVCVKENCQIVNGVTVKVGYPPSVPKNLGCYLNLTSLQLLCQWDPGQEMASHPTNFTLRIFRTESNRVIPDPYVIPPRAHSCSIQRESYHLFSEVEINVTAVNVFGNATSETLKLIPMETAIFDPPKIKRVEADVLGCLNYTWSLAKSQDWLKMSLSVELRLKTVNNTLDKKLVLATRKQKSKINVCGLLHGTDYSTIMRVKYSPLRNWSEWSDPEIATTLMKAPTGSLETWLKVNDQNAELYWKPSENFSANGRNLLYTVESREPKKALCFTQENHCIFNLPKKVKTVYLIAANAAGRSDHTVVVYRIKGQGSVSKFSVHPQSETSLLIEWERLKSPHVTGYVLEWRSLSETPAAPLSFTLMDKTNNSTIVTGLTPYMPYNMSIYPKYDDWIGRPLTFTAYSSEKAPSVAPMLNVTKISHSYVKLKWNEIPLGQRNGIIQGYTVFVWDERNDIKVLMTSANETSVVVRDLQPFTTYNALMTVHTMGGSLNGSLRSFTTGNIEGIDMVLFVIPACIGSSLLLIIVVFACFGKNERVKMCLWPIIPDPANSSIKRWTNTDPLQGMPPFKEDKDTVLVYLSHFSLLDLSENEPFKSDYVKENQWSHDIDSHDESHSSFQTGVRYDSEHDRDSVPYATVVFGGPYQNHSSGLPAYVRSESTQPLLGAEDPGSPPPYENVSPSGSVSKVQRFTTYPQNSTESEENEELWEEFPMLKSLEIRDTDHM</sequence>
<dbReference type="Pfam" id="PF06328">
    <property type="entry name" value="Lep_receptor_Ig"/>
    <property type="match status" value="1"/>
</dbReference>
<keyword evidence="9" id="KW-0325">Glycoprotein</keyword>
<evidence type="ECO:0000256" key="11">
    <source>
        <dbReference type="SAM" id="MobiDB-lite"/>
    </source>
</evidence>
<evidence type="ECO:0000313" key="15">
    <source>
        <dbReference type="Proteomes" id="UP001558613"/>
    </source>
</evidence>
<evidence type="ECO:0000256" key="7">
    <source>
        <dbReference type="ARBA" id="ARBA00023136"/>
    </source>
</evidence>
<evidence type="ECO:0000256" key="5">
    <source>
        <dbReference type="ARBA" id="ARBA00022737"/>
    </source>
</evidence>
<keyword evidence="10" id="KW-0393">Immunoglobulin domain</keyword>
<reference evidence="14 15" key="1">
    <citation type="submission" date="2023-09" db="EMBL/GenBank/DDBJ databases">
        <authorList>
            <person name="Wang M."/>
        </authorList>
    </citation>
    <scope>NUCLEOTIDE SEQUENCE [LARGE SCALE GENOMIC DNA]</scope>
    <source>
        <strain evidence="14">GT-2023</strain>
        <tissue evidence="14">Liver</tissue>
    </source>
</reference>
<name>A0ABR3M181_9TELE</name>
<dbReference type="PROSITE" id="PS50853">
    <property type="entry name" value="FN3"/>
    <property type="match status" value="2"/>
</dbReference>
<dbReference type="InterPro" id="IPR036179">
    <property type="entry name" value="Ig-like_dom_sf"/>
</dbReference>
<evidence type="ECO:0000256" key="10">
    <source>
        <dbReference type="ARBA" id="ARBA00023319"/>
    </source>
</evidence>
<evidence type="ECO:0000259" key="13">
    <source>
        <dbReference type="PROSITE" id="PS50853"/>
    </source>
</evidence>
<dbReference type="CDD" id="cd00063">
    <property type="entry name" value="FN3"/>
    <property type="match status" value="2"/>
</dbReference>
<protein>
    <recommendedName>
        <fullName evidence="13">Fibronectin type-III domain-containing protein</fullName>
    </recommendedName>
</protein>
<comment type="caution">
    <text evidence="14">The sequence shown here is derived from an EMBL/GenBank/DDBJ whole genome shotgun (WGS) entry which is preliminary data.</text>
</comment>
<dbReference type="InterPro" id="IPR036116">
    <property type="entry name" value="FN3_sf"/>
</dbReference>
<keyword evidence="6 12" id="KW-1133">Transmembrane helix</keyword>
<comment type="similarity">
    <text evidence="2">Belongs to the type I cytokine receptor family. Type 2 subfamily.</text>
</comment>
<evidence type="ECO:0000256" key="12">
    <source>
        <dbReference type="SAM" id="Phobius"/>
    </source>
</evidence>
<dbReference type="PANTHER" id="PTHR48423">
    <property type="entry name" value="INTERLEUKIN-27 RECEPTOR SUBUNIT ALPHA"/>
    <property type="match status" value="1"/>
</dbReference>
<evidence type="ECO:0000256" key="6">
    <source>
        <dbReference type="ARBA" id="ARBA00022989"/>
    </source>
</evidence>
<dbReference type="InterPro" id="IPR010457">
    <property type="entry name" value="IgC2-like_lig-bd"/>
</dbReference>
<keyword evidence="15" id="KW-1185">Reference proteome</keyword>
<dbReference type="SMART" id="SM00060">
    <property type="entry name" value="FN3"/>
    <property type="match status" value="2"/>
</dbReference>
<evidence type="ECO:0000256" key="9">
    <source>
        <dbReference type="ARBA" id="ARBA00023180"/>
    </source>
</evidence>
<feature type="transmembrane region" description="Helical" evidence="12">
    <location>
        <begin position="626"/>
        <end position="649"/>
    </location>
</feature>
<dbReference type="InterPro" id="IPR013783">
    <property type="entry name" value="Ig-like_fold"/>
</dbReference>
<evidence type="ECO:0000256" key="4">
    <source>
        <dbReference type="ARBA" id="ARBA00022729"/>
    </source>
</evidence>
<feature type="domain" description="Fibronectin type-III" evidence="13">
    <location>
        <begin position="527"/>
        <end position="621"/>
    </location>
</feature>
<feature type="transmembrane region" description="Helical" evidence="12">
    <location>
        <begin position="12"/>
        <end position="34"/>
    </location>
</feature>
<gene>
    <name evidence="14" type="ORF">QQF64_009469</name>
</gene>
<feature type="compositionally biased region" description="Polar residues" evidence="11">
    <location>
        <begin position="795"/>
        <end position="815"/>
    </location>
</feature>
<feature type="compositionally biased region" description="Acidic residues" evidence="11">
    <location>
        <begin position="816"/>
        <end position="825"/>
    </location>
</feature>
<evidence type="ECO:0000256" key="2">
    <source>
        <dbReference type="ARBA" id="ARBA00008921"/>
    </source>
</evidence>
<evidence type="ECO:0000256" key="8">
    <source>
        <dbReference type="ARBA" id="ARBA00023170"/>
    </source>
</evidence>
<feature type="region of interest" description="Disordered" evidence="11">
    <location>
        <begin position="777"/>
        <end position="825"/>
    </location>
</feature>
<dbReference type="PANTHER" id="PTHR48423:SF1">
    <property type="entry name" value="INTERLEUKIN-27 RECEPTOR SUBUNIT ALPHA"/>
    <property type="match status" value="1"/>
</dbReference>
<feature type="domain" description="Fibronectin type-III" evidence="13">
    <location>
        <begin position="433"/>
        <end position="526"/>
    </location>
</feature>
<dbReference type="Pfam" id="PF00041">
    <property type="entry name" value="fn3"/>
    <property type="match status" value="2"/>
</dbReference>
<dbReference type="EMBL" id="JAYMGO010000016">
    <property type="protein sequence ID" value="KAL1258892.1"/>
    <property type="molecule type" value="Genomic_DNA"/>
</dbReference>
<keyword evidence="8" id="KW-0675">Receptor</keyword>
<organism evidence="14 15">
    <name type="scientific">Cirrhinus molitorella</name>
    <name type="common">mud carp</name>
    <dbReference type="NCBI Taxonomy" id="172907"/>
    <lineage>
        <taxon>Eukaryota</taxon>
        <taxon>Metazoa</taxon>
        <taxon>Chordata</taxon>
        <taxon>Craniata</taxon>
        <taxon>Vertebrata</taxon>
        <taxon>Euteleostomi</taxon>
        <taxon>Actinopterygii</taxon>
        <taxon>Neopterygii</taxon>
        <taxon>Teleostei</taxon>
        <taxon>Ostariophysi</taxon>
        <taxon>Cypriniformes</taxon>
        <taxon>Cyprinidae</taxon>
        <taxon>Labeoninae</taxon>
        <taxon>Labeonini</taxon>
        <taxon>Cirrhinus</taxon>
    </lineage>
</organism>
<dbReference type="InterPro" id="IPR003961">
    <property type="entry name" value="FN3_dom"/>
</dbReference>
<dbReference type="InterPro" id="IPR052672">
    <property type="entry name" value="Type1_Cytokine_Rcpt_Type2"/>
</dbReference>
<evidence type="ECO:0000256" key="1">
    <source>
        <dbReference type="ARBA" id="ARBA00004479"/>
    </source>
</evidence>
<dbReference type="Gene3D" id="2.60.40.10">
    <property type="entry name" value="Immunoglobulins"/>
    <property type="match status" value="5"/>
</dbReference>
<keyword evidence="5" id="KW-0677">Repeat</keyword>